<dbReference type="PANTHER" id="PTHR43014:SF5">
    <property type="entry name" value="GLUTATHIONE REDUCTASE (NADPH)"/>
    <property type="match status" value="1"/>
</dbReference>
<evidence type="ECO:0000256" key="9">
    <source>
        <dbReference type="RuleBase" id="RU003691"/>
    </source>
</evidence>
<keyword evidence="8 9" id="KW-0676">Redox-active center</keyword>
<dbReference type="Gene3D" id="3.50.50.60">
    <property type="entry name" value="FAD/NAD(P)-binding domain"/>
    <property type="match status" value="2"/>
</dbReference>
<keyword evidence="5" id="KW-0521">NADP</keyword>
<evidence type="ECO:0000256" key="8">
    <source>
        <dbReference type="ARBA" id="ARBA00023284"/>
    </source>
</evidence>
<dbReference type="EC" id="1.-.-.-" evidence="12"/>
<comment type="caution">
    <text evidence="12">The sequence shown here is derived from an EMBL/GenBank/DDBJ whole genome shotgun (WGS) entry which is preliminary data.</text>
</comment>
<evidence type="ECO:0000256" key="2">
    <source>
        <dbReference type="ARBA" id="ARBA00007532"/>
    </source>
</evidence>
<dbReference type="PROSITE" id="PS00076">
    <property type="entry name" value="PYRIDINE_REDOX_1"/>
    <property type="match status" value="1"/>
</dbReference>
<dbReference type="SUPFAM" id="SSF55424">
    <property type="entry name" value="FAD/NAD-linked reductases, dimerisation (C-terminal) domain"/>
    <property type="match status" value="1"/>
</dbReference>
<comment type="cofactor">
    <cofactor evidence="1">
        <name>FAD</name>
        <dbReference type="ChEBI" id="CHEBI:57692"/>
    </cofactor>
</comment>
<evidence type="ECO:0000313" key="13">
    <source>
        <dbReference type="Proteomes" id="UP001596296"/>
    </source>
</evidence>
<feature type="domain" description="FAD/NAD(P)-binding" evidence="11">
    <location>
        <begin position="1"/>
        <end position="330"/>
    </location>
</feature>
<feature type="domain" description="Pyridine nucleotide-disulphide oxidoreductase dimerisation" evidence="10">
    <location>
        <begin position="364"/>
        <end position="459"/>
    </location>
</feature>
<dbReference type="Pfam" id="PF02852">
    <property type="entry name" value="Pyr_redox_dim"/>
    <property type="match status" value="1"/>
</dbReference>
<name>A0ABD5UV49_9EURY</name>
<evidence type="ECO:0000256" key="4">
    <source>
        <dbReference type="ARBA" id="ARBA00022827"/>
    </source>
</evidence>
<organism evidence="12 13">
    <name type="scientific">Halopenitus salinus</name>
    <dbReference type="NCBI Taxonomy" id="1198295"/>
    <lineage>
        <taxon>Archaea</taxon>
        <taxon>Methanobacteriati</taxon>
        <taxon>Methanobacteriota</taxon>
        <taxon>Stenosarchaea group</taxon>
        <taxon>Halobacteria</taxon>
        <taxon>Halobacteriales</taxon>
        <taxon>Haloferacaceae</taxon>
        <taxon>Halopenitus</taxon>
    </lineage>
</organism>
<evidence type="ECO:0000256" key="7">
    <source>
        <dbReference type="ARBA" id="ARBA00023157"/>
    </source>
</evidence>
<keyword evidence="6 9" id="KW-0560">Oxidoreductase</keyword>
<dbReference type="EMBL" id="JBHSXL010000001">
    <property type="protein sequence ID" value="MFC6891207.1"/>
    <property type="molecule type" value="Genomic_DNA"/>
</dbReference>
<reference evidence="12 13" key="1">
    <citation type="journal article" date="2019" name="Int. J. Syst. Evol. Microbiol.">
        <title>The Global Catalogue of Microorganisms (GCM) 10K type strain sequencing project: providing services to taxonomists for standard genome sequencing and annotation.</title>
        <authorList>
            <consortium name="The Broad Institute Genomics Platform"/>
            <consortium name="The Broad Institute Genome Sequencing Center for Infectious Disease"/>
            <person name="Wu L."/>
            <person name="Ma J."/>
        </authorList>
    </citation>
    <scope>NUCLEOTIDE SEQUENCE [LARGE SCALE GENOMIC DNA]</scope>
    <source>
        <strain evidence="12 13">SKJ47</strain>
    </source>
</reference>
<dbReference type="PRINTS" id="PR00368">
    <property type="entry name" value="FADPNR"/>
</dbReference>
<keyword evidence="4 9" id="KW-0274">FAD</keyword>
<evidence type="ECO:0000256" key="1">
    <source>
        <dbReference type="ARBA" id="ARBA00001974"/>
    </source>
</evidence>
<comment type="similarity">
    <text evidence="2 9">Belongs to the class-I pyridine nucleotide-disulfide oxidoreductase family.</text>
</comment>
<dbReference type="InterPro" id="IPR036188">
    <property type="entry name" value="FAD/NAD-bd_sf"/>
</dbReference>
<dbReference type="RefSeq" id="WP_379739112.1">
    <property type="nucleotide sequence ID" value="NZ_JBHSVN010000001.1"/>
</dbReference>
<sequence length="476" mass="51993">MHVAVIGAYGSAGAAVAEGLYPHVGGRIDRLTLVDDGEPGGGLCILEGCMPSKELISAATHRHQGRVDDRLTGEPHELDLERVVAEKNDRTRGWAGHRRESIHEMAEDEDVEFLHERARFLDDHTIEVDGDTIEADYVVIATGSVPNVPDVPGLEEAGYYTSKDTLHATELPDSAVVLGFGYVGLEMVPYLAEAGVDLTVIEHDERPIDEADPEFGDALLEIYREQFDVEIRTEVREDRVETTAEGVRLHLRREDGAEAAADPEPVEAESIFCFTGREPNLNGLGLENTTLSPADDWIDATMRPPNAERTFVVGDANGREPILHVAKEQGYKTAENVLAHAKGEPVEPYSNVHHHVIFSGAAIYPFARVGHTPRSAVEAGHAIATATRRASDDGVFKSKDVPHGLARLVVDAEDGTVLGWQGLHYHADVMAKTLQMAVEMELDVREIPDRAYHPTTPEILDGLLRECAAQVDTDAE</sequence>
<evidence type="ECO:0000259" key="11">
    <source>
        <dbReference type="Pfam" id="PF07992"/>
    </source>
</evidence>
<keyword evidence="3 9" id="KW-0285">Flavoprotein</keyword>
<proteinExistence type="inferred from homology"/>
<accession>A0ABD5UV49</accession>
<dbReference type="Pfam" id="PF07992">
    <property type="entry name" value="Pyr_redox_2"/>
    <property type="match status" value="1"/>
</dbReference>
<keyword evidence="7" id="KW-1015">Disulfide bond</keyword>
<evidence type="ECO:0000259" key="10">
    <source>
        <dbReference type="Pfam" id="PF02852"/>
    </source>
</evidence>
<dbReference type="InterPro" id="IPR012999">
    <property type="entry name" value="Pyr_OxRdtase_I_AS"/>
</dbReference>
<evidence type="ECO:0000256" key="6">
    <source>
        <dbReference type="ARBA" id="ARBA00023002"/>
    </source>
</evidence>
<dbReference type="SUPFAM" id="SSF51905">
    <property type="entry name" value="FAD/NAD(P)-binding domain"/>
    <property type="match status" value="1"/>
</dbReference>
<dbReference type="GO" id="GO:0016491">
    <property type="term" value="F:oxidoreductase activity"/>
    <property type="evidence" value="ECO:0007669"/>
    <property type="project" value="UniProtKB-KW"/>
</dbReference>
<gene>
    <name evidence="12" type="ORF">ACFQE9_00965</name>
</gene>
<dbReference type="InterPro" id="IPR016156">
    <property type="entry name" value="FAD/NAD-linked_Rdtase_dimer_sf"/>
</dbReference>
<dbReference type="Gene3D" id="3.30.390.30">
    <property type="match status" value="1"/>
</dbReference>
<keyword evidence="13" id="KW-1185">Reference proteome</keyword>
<dbReference type="Proteomes" id="UP001596296">
    <property type="component" value="Unassembled WGS sequence"/>
</dbReference>
<dbReference type="PRINTS" id="PR00411">
    <property type="entry name" value="PNDRDTASEI"/>
</dbReference>
<dbReference type="InterPro" id="IPR004099">
    <property type="entry name" value="Pyr_nucl-diS_OxRdtase_dimer"/>
</dbReference>
<dbReference type="AlphaFoldDB" id="A0ABD5UV49"/>
<dbReference type="PANTHER" id="PTHR43014">
    <property type="entry name" value="MERCURIC REDUCTASE"/>
    <property type="match status" value="1"/>
</dbReference>
<protein>
    <submittedName>
        <fullName evidence="12">Dihydrolipoyl dehydrogenase family protein</fullName>
        <ecNumber evidence="12">1.-.-.-</ecNumber>
    </submittedName>
</protein>
<dbReference type="InterPro" id="IPR023753">
    <property type="entry name" value="FAD/NAD-binding_dom"/>
</dbReference>
<evidence type="ECO:0000256" key="5">
    <source>
        <dbReference type="ARBA" id="ARBA00022857"/>
    </source>
</evidence>
<evidence type="ECO:0000256" key="3">
    <source>
        <dbReference type="ARBA" id="ARBA00022630"/>
    </source>
</evidence>
<evidence type="ECO:0000313" key="12">
    <source>
        <dbReference type="EMBL" id="MFC6891207.1"/>
    </source>
</evidence>